<accession>A0A7K7RAI0</accession>
<organism evidence="12 13">
    <name type="scientific">Poecile atricapillus</name>
    <name type="common">Black-capped chickadee</name>
    <name type="synonym">Parus atricapillus</name>
    <dbReference type="NCBI Taxonomy" id="48891"/>
    <lineage>
        <taxon>Eukaryota</taxon>
        <taxon>Metazoa</taxon>
        <taxon>Chordata</taxon>
        <taxon>Craniata</taxon>
        <taxon>Vertebrata</taxon>
        <taxon>Euteleostomi</taxon>
        <taxon>Archelosauria</taxon>
        <taxon>Archosauria</taxon>
        <taxon>Dinosauria</taxon>
        <taxon>Saurischia</taxon>
        <taxon>Theropoda</taxon>
        <taxon>Coelurosauria</taxon>
        <taxon>Aves</taxon>
        <taxon>Neognathae</taxon>
        <taxon>Neoaves</taxon>
        <taxon>Telluraves</taxon>
        <taxon>Australaves</taxon>
        <taxon>Passeriformes</taxon>
        <taxon>Paridae</taxon>
        <taxon>Poecile</taxon>
    </lineage>
</organism>
<dbReference type="SMART" id="SM00355">
    <property type="entry name" value="ZnF_C2H2"/>
    <property type="match status" value="2"/>
</dbReference>
<name>A0A7K7RAI0_POEAT</name>
<dbReference type="InterPro" id="IPR013087">
    <property type="entry name" value="Znf_C2H2_type"/>
</dbReference>
<evidence type="ECO:0000256" key="6">
    <source>
        <dbReference type="ARBA" id="ARBA00022833"/>
    </source>
</evidence>
<dbReference type="GO" id="GO:0000978">
    <property type="term" value="F:RNA polymerase II cis-regulatory region sequence-specific DNA binding"/>
    <property type="evidence" value="ECO:0007669"/>
    <property type="project" value="TreeGrafter"/>
</dbReference>
<evidence type="ECO:0000256" key="5">
    <source>
        <dbReference type="ARBA" id="ARBA00022771"/>
    </source>
</evidence>
<dbReference type="Pfam" id="PF00096">
    <property type="entry name" value="zf-C2H2"/>
    <property type="match status" value="2"/>
</dbReference>
<dbReference type="GO" id="GO:0000981">
    <property type="term" value="F:DNA-binding transcription factor activity, RNA polymerase II-specific"/>
    <property type="evidence" value="ECO:0007669"/>
    <property type="project" value="TreeGrafter"/>
</dbReference>
<dbReference type="InterPro" id="IPR036236">
    <property type="entry name" value="Znf_C2H2_sf"/>
</dbReference>
<feature type="domain" description="C2H2-type" evidence="11">
    <location>
        <begin position="27"/>
        <end position="54"/>
    </location>
</feature>
<comment type="similarity">
    <text evidence="2">Belongs to the krueppel C2H2-type zinc-finger protein family.</text>
</comment>
<evidence type="ECO:0000256" key="3">
    <source>
        <dbReference type="ARBA" id="ARBA00022723"/>
    </source>
</evidence>
<keyword evidence="9" id="KW-0539">Nucleus</keyword>
<evidence type="ECO:0000256" key="7">
    <source>
        <dbReference type="ARBA" id="ARBA00023015"/>
    </source>
</evidence>
<dbReference type="EMBL" id="VZSS01000426">
    <property type="protein sequence ID" value="NWZ88620.1"/>
    <property type="molecule type" value="Genomic_DNA"/>
</dbReference>
<evidence type="ECO:0000256" key="1">
    <source>
        <dbReference type="ARBA" id="ARBA00004123"/>
    </source>
</evidence>
<keyword evidence="8" id="KW-0804">Transcription</keyword>
<keyword evidence="3" id="KW-0479">Metal-binding</keyword>
<dbReference type="FunFam" id="3.30.160.60:FF:000012">
    <property type="entry name" value="RB-associated KRAB zinc finger protein-like"/>
    <property type="match status" value="1"/>
</dbReference>
<feature type="domain" description="C2H2-type" evidence="11">
    <location>
        <begin position="1"/>
        <end position="26"/>
    </location>
</feature>
<reference evidence="12 13" key="1">
    <citation type="submission" date="2019-09" db="EMBL/GenBank/DDBJ databases">
        <title>Bird 10,000 Genomes (B10K) Project - Family phase.</title>
        <authorList>
            <person name="Zhang G."/>
        </authorList>
    </citation>
    <scope>NUCLEOTIDE SEQUENCE [LARGE SCALE GENOMIC DNA]</scope>
    <source>
        <strain evidence="12">OUT-0023</strain>
        <tissue evidence="12">Blood</tissue>
    </source>
</reference>
<dbReference type="GO" id="GO:0005634">
    <property type="term" value="C:nucleus"/>
    <property type="evidence" value="ECO:0007669"/>
    <property type="project" value="UniProtKB-SubCell"/>
</dbReference>
<keyword evidence="13" id="KW-1185">Reference proteome</keyword>
<evidence type="ECO:0000256" key="10">
    <source>
        <dbReference type="PROSITE-ProRule" id="PRU00042"/>
    </source>
</evidence>
<dbReference type="FunFam" id="3.30.160.60:FF:000056">
    <property type="entry name" value="Zinc finger and SCAN domain-containing 20"/>
    <property type="match status" value="1"/>
</dbReference>
<dbReference type="PROSITE" id="PS50157">
    <property type="entry name" value="ZINC_FINGER_C2H2_2"/>
    <property type="match status" value="2"/>
</dbReference>
<evidence type="ECO:0000259" key="11">
    <source>
        <dbReference type="PROSITE" id="PS50157"/>
    </source>
</evidence>
<sequence length="54" mass="6334">CPKCGKRFSQSSNLTIHQRIHTEERPYECGECGMTFSWRSQLTIHQMIHTGERP</sequence>
<evidence type="ECO:0000313" key="12">
    <source>
        <dbReference type="EMBL" id="NWZ88620.1"/>
    </source>
</evidence>
<proteinExistence type="inferred from homology"/>
<evidence type="ECO:0000313" key="13">
    <source>
        <dbReference type="Proteomes" id="UP000540071"/>
    </source>
</evidence>
<dbReference type="PANTHER" id="PTHR23226">
    <property type="entry name" value="ZINC FINGER AND SCAN DOMAIN-CONTAINING"/>
    <property type="match status" value="1"/>
</dbReference>
<comment type="subcellular location">
    <subcellularLocation>
        <location evidence="1">Nucleus</location>
    </subcellularLocation>
</comment>
<keyword evidence="7" id="KW-0805">Transcription regulation</keyword>
<gene>
    <name evidence="12" type="primary">Znf239_1</name>
    <name evidence="12" type="ORF">POEATR_R11309</name>
</gene>
<feature type="non-terminal residue" evidence="12">
    <location>
        <position position="54"/>
    </location>
</feature>
<dbReference type="PROSITE" id="PS00028">
    <property type="entry name" value="ZINC_FINGER_C2H2_1"/>
    <property type="match status" value="2"/>
</dbReference>
<dbReference type="AlphaFoldDB" id="A0A7K7RAI0"/>
<evidence type="ECO:0000256" key="4">
    <source>
        <dbReference type="ARBA" id="ARBA00022737"/>
    </source>
</evidence>
<keyword evidence="6" id="KW-0862">Zinc</keyword>
<dbReference type="SUPFAM" id="SSF57667">
    <property type="entry name" value="beta-beta-alpha zinc fingers"/>
    <property type="match status" value="1"/>
</dbReference>
<dbReference type="Gene3D" id="3.30.160.60">
    <property type="entry name" value="Classic Zinc Finger"/>
    <property type="match status" value="2"/>
</dbReference>
<dbReference type="PANTHER" id="PTHR23226:SF419">
    <property type="entry name" value="FI21258P1-RELATED"/>
    <property type="match status" value="1"/>
</dbReference>
<feature type="non-terminal residue" evidence="12">
    <location>
        <position position="1"/>
    </location>
</feature>
<keyword evidence="5 10" id="KW-0863">Zinc-finger</keyword>
<evidence type="ECO:0000256" key="9">
    <source>
        <dbReference type="ARBA" id="ARBA00023242"/>
    </source>
</evidence>
<dbReference type="Proteomes" id="UP000540071">
    <property type="component" value="Unassembled WGS sequence"/>
</dbReference>
<evidence type="ECO:0000256" key="2">
    <source>
        <dbReference type="ARBA" id="ARBA00006991"/>
    </source>
</evidence>
<evidence type="ECO:0000256" key="8">
    <source>
        <dbReference type="ARBA" id="ARBA00023163"/>
    </source>
</evidence>
<protein>
    <submittedName>
        <fullName evidence="12">ZN239 protein</fullName>
    </submittedName>
</protein>
<comment type="caution">
    <text evidence="12">The sequence shown here is derived from an EMBL/GenBank/DDBJ whole genome shotgun (WGS) entry which is preliminary data.</text>
</comment>
<keyword evidence="4" id="KW-0677">Repeat</keyword>
<dbReference type="GO" id="GO:0008270">
    <property type="term" value="F:zinc ion binding"/>
    <property type="evidence" value="ECO:0007669"/>
    <property type="project" value="UniProtKB-KW"/>
</dbReference>